<feature type="transmembrane region" description="Helical" evidence="1">
    <location>
        <begin position="104"/>
        <end position="126"/>
    </location>
</feature>
<evidence type="ECO:0000256" key="1">
    <source>
        <dbReference type="SAM" id="Phobius"/>
    </source>
</evidence>
<dbReference type="AlphaFoldDB" id="A0A6J6TNA0"/>
<reference evidence="3" key="1">
    <citation type="submission" date="2020-05" db="EMBL/GenBank/DDBJ databases">
        <authorList>
            <person name="Chiriac C."/>
            <person name="Salcher M."/>
            <person name="Ghai R."/>
            <person name="Kavagutti S V."/>
        </authorList>
    </citation>
    <scope>NUCLEOTIDE SEQUENCE</scope>
</reference>
<feature type="transmembrane region" description="Helical" evidence="1">
    <location>
        <begin position="160"/>
        <end position="177"/>
    </location>
</feature>
<gene>
    <name evidence="3" type="ORF">UFOPK2824_00589</name>
    <name evidence="4" type="ORF">UFOPK4301_00455</name>
</gene>
<keyword evidence="1" id="KW-0812">Transmembrane</keyword>
<feature type="transmembrane region" description="Helical" evidence="1">
    <location>
        <begin position="133"/>
        <end position="154"/>
    </location>
</feature>
<dbReference type="EMBL" id="CAFBQG010000039">
    <property type="protein sequence ID" value="CAB5046836.1"/>
    <property type="molecule type" value="Genomic_DNA"/>
</dbReference>
<dbReference type="InterPro" id="IPR000620">
    <property type="entry name" value="EamA_dom"/>
</dbReference>
<feature type="domain" description="EamA" evidence="2">
    <location>
        <begin position="20"/>
        <end position="149"/>
    </location>
</feature>
<dbReference type="SUPFAM" id="SSF103481">
    <property type="entry name" value="Multidrug resistance efflux transporter EmrE"/>
    <property type="match status" value="2"/>
</dbReference>
<organism evidence="3">
    <name type="scientific">freshwater metagenome</name>
    <dbReference type="NCBI Taxonomy" id="449393"/>
    <lineage>
        <taxon>unclassified sequences</taxon>
        <taxon>metagenomes</taxon>
        <taxon>ecological metagenomes</taxon>
    </lineage>
</organism>
<evidence type="ECO:0000313" key="4">
    <source>
        <dbReference type="EMBL" id="CAB5046836.1"/>
    </source>
</evidence>
<dbReference type="EMBL" id="CAEZZD010000074">
    <property type="protein sequence ID" value="CAB4748882.1"/>
    <property type="molecule type" value="Genomic_DNA"/>
</dbReference>
<feature type="transmembrane region" description="Helical" evidence="1">
    <location>
        <begin position="20"/>
        <end position="38"/>
    </location>
</feature>
<feature type="transmembrane region" description="Helical" evidence="1">
    <location>
        <begin position="44"/>
        <end position="66"/>
    </location>
</feature>
<dbReference type="GO" id="GO:0016020">
    <property type="term" value="C:membrane"/>
    <property type="evidence" value="ECO:0007669"/>
    <property type="project" value="InterPro"/>
</dbReference>
<dbReference type="Pfam" id="PF00892">
    <property type="entry name" value="EamA"/>
    <property type="match status" value="2"/>
</dbReference>
<sequence length="312" mass="31916">MSSDPVPKSIHAGRSVGLSLLGNGLAGTAGTVAAIYAVNTPAPVIGFVRLAIGAITLLILAPFFGGKIKRLPRLLIRPGVWIMAASSASYQAFFFASVERTGVATAALITVGCIPVSAGIVGWIFLRERLSAIWFASTAIAISGLVIASIGELQTNDATGLLYAVIAGSGIGAYINAAKVEVRAGGHSMQLPGMAFLLGSIGLFFIVRNDLLQMQWTTQTILLAVYLGAVTMGIANGIQIVGLKGISPGVASTMMLADPVTAAVLGVVVLGEAATVNGVLGLALVVTGLVMQSFSATEGEVESKISGRHRLN</sequence>
<name>A0A6J6TNA0_9ZZZZ</name>
<feature type="transmembrane region" description="Helical" evidence="1">
    <location>
        <begin position="189"/>
        <end position="207"/>
    </location>
</feature>
<dbReference type="InterPro" id="IPR037185">
    <property type="entry name" value="EmrE-like"/>
</dbReference>
<accession>A0A6J6TNA0</accession>
<keyword evidence="1" id="KW-1133">Transmembrane helix</keyword>
<keyword evidence="1" id="KW-0472">Membrane</keyword>
<proteinExistence type="predicted"/>
<dbReference type="PANTHER" id="PTHR22911:SF79">
    <property type="entry name" value="MOBA-LIKE NTP TRANSFERASE DOMAIN-CONTAINING PROTEIN"/>
    <property type="match status" value="1"/>
</dbReference>
<feature type="domain" description="EamA" evidence="2">
    <location>
        <begin position="159"/>
        <end position="291"/>
    </location>
</feature>
<dbReference type="PANTHER" id="PTHR22911">
    <property type="entry name" value="ACYL-MALONYL CONDENSING ENZYME-RELATED"/>
    <property type="match status" value="1"/>
</dbReference>
<evidence type="ECO:0000313" key="3">
    <source>
        <dbReference type="EMBL" id="CAB4748882.1"/>
    </source>
</evidence>
<feature type="transmembrane region" description="Helical" evidence="1">
    <location>
        <begin position="78"/>
        <end position="98"/>
    </location>
</feature>
<feature type="transmembrane region" description="Helical" evidence="1">
    <location>
        <begin position="219"/>
        <end position="238"/>
    </location>
</feature>
<evidence type="ECO:0000259" key="2">
    <source>
        <dbReference type="Pfam" id="PF00892"/>
    </source>
</evidence>
<protein>
    <submittedName>
        <fullName evidence="3">Unannotated protein</fullName>
    </submittedName>
</protein>